<dbReference type="Proteomes" id="UP001064879">
    <property type="component" value="Chromosome"/>
</dbReference>
<gene>
    <name evidence="2" type="ORF">L1F31_01385</name>
</gene>
<dbReference type="RefSeq" id="WP_265418951.1">
    <property type="nucleotide sequence ID" value="NZ_CP093443.1"/>
</dbReference>
<evidence type="ECO:0000256" key="1">
    <source>
        <dbReference type="SAM" id="MobiDB-lite"/>
    </source>
</evidence>
<feature type="compositionally biased region" description="Low complexity" evidence="1">
    <location>
        <begin position="26"/>
        <end position="39"/>
    </location>
</feature>
<keyword evidence="3" id="KW-1185">Reference proteome</keyword>
<evidence type="ECO:0000313" key="2">
    <source>
        <dbReference type="EMBL" id="UVI36350.1"/>
    </source>
</evidence>
<name>A0ABY5SQC4_9MICO</name>
<protein>
    <submittedName>
        <fullName evidence="2">Uncharacterized protein</fullName>
    </submittedName>
</protein>
<feature type="region of interest" description="Disordered" evidence="1">
    <location>
        <begin position="1"/>
        <end position="75"/>
    </location>
</feature>
<reference evidence="2" key="1">
    <citation type="submission" date="2022-03" db="EMBL/GenBank/DDBJ databases">
        <title>Brevibacterium spongiae sp. nov., isolated from marine sponge.</title>
        <authorList>
            <person name="Li Z."/>
            <person name="Zhang M."/>
        </authorList>
    </citation>
    <scope>NUCLEOTIDE SEQUENCE</scope>
    <source>
        <strain evidence="2">WHS-Z9</strain>
    </source>
</reference>
<organism evidence="2 3">
    <name type="scientific">Brevibacterium spongiae</name>
    <dbReference type="NCBI Taxonomy" id="2909672"/>
    <lineage>
        <taxon>Bacteria</taxon>
        <taxon>Bacillati</taxon>
        <taxon>Actinomycetota</taxon>
        <taxon>Actinomycetes</taxon>
        <taxon>Micrococcales</taxon>
        <taxon>Brevibacteriaceae</taxon>
        <taxon>Brevibacterium</taxon>
    </lineage>
</organism>
<accession>A0ABY5SQC4</accession>
<dbReference type="EMBL" id="CP093443">
    <property type="protein sequence ID" value="UVI36350.1"/>
    <property type="molecule type" value="Genomic_DNA"/>
</dbReference>
<evidence type="ECO:0000313" key="3">
    <source>
        <dbReference type="Proteomes" id="UP001064879"/>
    </source>
</evidence>
<sequence length="236" mass="24672">MTEFVEGAVADPGTTSETAAAGNAKSESSSPSSTGAAGDEAGGGENNPNSAEASGPQPGTAEPAENPSAEAIEGCDESTCSVSDAVTYEHLYQGPVTVVLFADFSKEAYGVCKVAVLSSDGGTAQIFPLEYTSAWSMTGGDLTDILYFLDPATDATKNIFFRMPGMDGWSASGLRPVSTGLFELVDLDYIGDDFSDIFNSQPMTSLSWGELDENGNYELEIENATARWDGQKYSAP</sequence>
<proteinExistence type="predicted"/>